<dbReference type="EMBL" id="JAKELL010000016">
    <property type="protein sequence ID" value="KAH8993935.1"/>
    <property type="molecule type" value="Genomic_DNA"/>
</dbReference>
<protein>
    <recommendedName>
        <fullName evidence="2">PEHE domain-containing protein</fullName>
    </recommendedName>
</protein>
<gene>
    <name evidence="3" type="ORF">EDB92DRAFT_340219</name>
</gene>
<keyword evidence="4" id="KW-1185">Reference proteome</keyword>
<dbReference type="PANTHER" id="PTHR45725:SF1">
    <property type="entry name" value="DISHEVELLED ASSOCIATED ACTIVATOR OF MORPHOGENESIS, ISOFORM D"/>
    <property type="match status" value="1"/>
</dbReference>
<accession>A0AAD4LK14</accession>
<comment type="caution">
    <text evidence="3">The sequence shown here is derived from an EMBL/GenBank/DDBJ whole genome shotgun (WGS) entry which is preliminary data.</text>
</comment>
<reference evidence="3" key="1">
    <citation type="submission" date="2022-01" db="EMBL/GenBank/DDBJ databases">
        <title>Comparative genomics reveals a dynamic genome evolution in the ectomycorrhizal milk-cap (Lactarius) mushrooms.</title>
        <authorList>
            <consortium name="DOE Joint Genome Institute"/>
            <person name="Lebreton A."/>
            <person name="Tang N."/>
            <person name="Kuo A."/>
            <person name="LaButti K."/>
            <person name="Drula E."/>
            <person name="Barry K."/>
            <person name="Clum A."/>
            <person name="Lipzen A."/>
            <person name="Mousain D."/>
            <person name="Ng V."/>
            <person name="Wang R."/>
            <person name="Wang X."/>
            <person name="Dai Y."/>
            <person name="Henrissat B."/>
            <person name="Grigoriev I.V."/>
            <person name="Guerin-Laguette A."/>
            <person name="Yu F."/>
            <person name="Martin F.M."/>
        </authorList>
    </citation>
    <scope>NUCLEOTIDE SEQUENCE</scope>
    <source>
        <strain evidence="3">QP</strain>
    </source>
</reference>
<dbReference type="InterPro" id="IPR029332">
    <property type="entry name" value="PEHE_dom"/>
</dbReference>
<feature type="compositionally biased region" description="Low complexity" evidence="1">
    <location>
        <begin position="26"/>
        <end position="60"/>
    </location>
</feature>
<feature type="region of interest" description="Disordered" evidence="1">
    <location>
        <begin position="462"/>
        <end position="562"/>
    </location>
</feature>
<dbReference type="SMART" id="SM01300">
    <property type="entry name" value="PEHE"/>
    <property type="match status" value="1"/>
</dbReference>
<dbReference type="Proteomes" id="UP001201163">
    <property type="component" value="Unassembled WGS sequence"/>
</dbReference>
<evidence type="ECO:0000259" key="2">
    <source>
        <dbReference type="SMART" id="SM01300"/>
    </source>
</evidence>
<name>A0AAD4LK14_9AGAM</name>
<feature type="region of interest" description="Disordered" evidence="1">
    <location>
        <begin position="26"/>
        <end position="82"/>
    </location>
</feature>
<dbReference type="PANTHER" id="PTHR45725">
    <property type="entry name" value="FORMIN HOMOLOGY 2 FAMILY MEMBER"/>
    <property type="match status" value="1"/>
</dbReference>
<feature type="compositionally biased region" description="Low complexity" evidence="1">
    <location>
        <begin position="466"/>
        <end position="476"/>
    </location>
</feature>
<feature type="compositionally biased region" description="Pro residues" evidence="1">
    <location>
        <begin position="398"/>
        <end position="413"/>
    </location>
</feature>
<sequence>MPRRASAPTTLPAASVAAAISVTANANVAASTASPSDSSPLPSSQPGSSSASTSNAGGTARPRRIMPSRSRRGGPGVGISDVDTQILETLRRRRENDPLIPAHTQLLLTTDSTRARTFGGGDAGSQLNTSAYERYFDKPEVIRAYREQQLIQTPEYTLLSEHEAVGGRFRPRGQDDEGIDTSDAAYEKRHRKYETFEKRQRLREKEKLKHEQYKLKERIEQLRALEPSAFLHVADTFFASSLCPPPHEAGAEQDARANANVVPAQVHCDGEWRKRQILDVANSLEARYRTLLDTAPSRAPELSTPTPAPATPAPAPPPLPKTATPVPAPNHTPAPTSPAVPRPQPVLPPPEPTEIIELDSDGEEQSPEPVKVEPALQPLTAARLDPNETIRLRIKFPTRPPPPVLPSPKPSPVSAPAAVSTAIGSPSPTRPRPKPIFKNPAAPGPYARVPFARRLSLQDGAACAGTSVPVSSPTTPASFCTTYRPSGNDDDGDRDGVASACETDAGIGDAPDTQAPPRQGCRGASQASEPHCRDDDSLSTAPACATTSARARPETPAQAAAR</sequence>
<feature type="region of interest" description="Disordered" evidence="1">
    <location>
        <begin position="295"/>
        <end position="447"/>
    </location>
</feature>
<feature type="compositionally biased region" description="Basic residues" evidence="1">
    <location>
        <begin position="61"/>
        <end position="72"/>
    </location>
</feature>
<evidence type="ECO:0000256" key="1">
    <source>
        <dbReference type="SAM" id="MobiDB-lite"/>
    </source>
</evidence>
<proteinExistence type="predicted"/>
<feature type="domain" description="PEHE" evidence="2">
    <location>
        <begin position="151"/>
        <end position="290"/>
    </location>
</feature>
<feature type="compositionally biased region" description="Acidic residues" evidence="1">
    <location>
        <begin position="354"/>
        <end position="366"/>
    </location>
</feature>
<dbReference type="InterPro" id="IPR051425">
    <property type="entry name" value="Formin_Homology"/>
</dbReference>
<evidence type="ECO:0000313" key="3">
    <source>
        <dbReference type="EMBL" id="KAH8993935.1"/>
    </source>
</evidence>
<evidence type="ECO:0000313" key="4">
    <source>
        <dbReference type="Proteomes" id="UP001201163"/>
    </source>
</evidence>
<organism evidence="3 4">
    <name type="scientific">Lactarius akahatsu</name>
    <dbReference type="NCBI Taxonomy" id="416441"/>
    <lineage>
        <taxon>Eukaryota</taxon>
        <taxon>Fungi</taxon>
        <taxon>Dikarya</taxon>
        <taxon>Basidiomycota</taxon>
        <taxon>Agaricomycotina</taxon>
        <taxon>Agaricomycetes</taxon>
        <taxon>Russulales</taxon>
        <taxon>Russulaceae</taxon>
        <taxon>Lactarius</taxon>
    </lineage>
</organism>
<feature type="compositionally biased region" description="Pro residues" evidence="1">
    <location>
        <begin position="306"/>
        <end position="352"/>
    </location>
</feature>
<dbReference type="GO" id="GO:0000123">
    <property type="term" value="C:histone acetyltransferase complex"/>
    <property type="evidence" value="ECO:0007669"/>
    <property type="project" value="UniProtKB-ARBA"/>
</dbReference>
<dbReference type="PRINTS" id="PR01217">
    <property type="entry name" value="PRICHEXTENSN"/>
</dbReference>
<dbReference type="AlphaFoldDB" id="A0AAD4LK14"/>